<dbReference type="Proteomes" id="UP000291084">
    <property type="component" value="Chromosome 8"/>
</dbReference>
<name>A0A0S3STV2_PHAAN</name>
<reference evidence="1 2" key="1">
    <citation type="journal article" date="2015" name="Sci. Rep.">
        <title>The power of single molecule real-time sequencing technology in the de novo assembly of a eukaryotic genome.</title>
        <authorList>
            <person name="Sakai H."/>
            <person name="Naito K."/>
            <person name="Ogiso-Tanaka E."/>
            <person name="Takahashi Y."/>
            <person name="Iseki K."/>
            <person name="Muto C."/>
            <person name="Satou K."/>
            <person name="Teruya K."/>
            <person name="Shiroma A."/>
            <person name="Shimoji M."/>
            <person name="Hirano T."/>
            <person name="Itoh T."/>
            <person name="Kaga A."/>
            <person name="Tomooka N."/>
        </authorList>
    </citation>
    <scope>NUCLEOTIDE SEQUENCE [LARGE SCALE GENOMIC DNA]</scope>
    <source>
        <strain evidence="2">cv. Shumari</strain>
    </source>
</reference>
<dbReference type="AlphaFoldDB" id="A0A0S3STV2"/>
<organism evidence="1 2">
    <name type="scientific">Vigna angularis var. angularis</name>
    <dbReference type="NCBI Taxonomy" id="157739"/>
    <lineage>
        <taxon>Eukaryota</taxon>
        <taxon>Viridiplantae</taxon>
        <taxon>Streptophyta</taxon>
        <taxon>Embryophyta</taxon>
        <taxon>Tracheophyta</taxon>
        <taxon>Spermatophyta</taxon>
        <taxon>Magnoliopsida</taxon>
        <taxon>eudicotyledons</taxon>
        <taxon>Gunneridae</taxon>
        <taxon>Pentapetalae</taxon>
        <taxon>rosids</taxon>
        <taxon>fabids</taxon>
        <taxon>Fabales</taxon>
        <taxon>Fabaceae</taxon>
        <taxon>Papilionoideae</taxon>
        <taxon>50 kb inversion clade</taxon>
        <taxon>NPAAA clade</taxon>
        <taxon>indigoferoid/millettioid clade</taxon>
        <taxon>Phaseoleae</taxon>
        <taxon>Vigna</taxon>
    </lineage>
</organism>
<proteinExistence type="predicted"/>
<sequence length="130" mass="14971">MIYSKAAFCQEYQVIEHIKQSVATEKSVHAGKQRYAMKLDHNHIKKHRNRAGICSSVMKKNILKLYLRIMHVIPWGQKNPSQHASQFRVLAGISCEFTRSTCWLVGTLHAHPGSQPDTHEFKLQFLLGFK</sequence>
<accession>A0A0S3STV2</accession>
<dbReference type="EMBL" id="AP015041">
    <property type="protein sequence ID" value="BAT96260.1"/>
    <property type="molecule type" value="Genomic_DNA"/>
</dbReference>
<keyword evidence="2" id="KW-1185">Reference proteome</keyword>
<evidence type="ECO:0000313" key="2">
    <source>
        <dbReference type="Proteomes" id="UP000291084"/>
    </source>
</evidence>
<evidence type="ECO:0000313" key="1">
    <source>
        <dbReference type="EMBL" id="BAT96260.1"/>
    </source>
</evidence>
<protein>
    <submittedName>
        <fullName evidence="1">Uncharacterized protein</fullName>
    </submittedName>
</protein>
<gene>
    <name evidence="1" type="primary">Vigan.08G317200</name>
    <name evidence="1" type="ORF">VIGAN_08317200</name>
</gene>